<organism evidence="1 2">
    <name type="scientific">Nonomuraea dietziae</name>
    <dbReference type="NCBI Taxonomy" id="65515"/>
    <lineage>
        <taxon>Bacteria</taxon>
        <taxon>Bacillati</taxon>
        <taxon>Actinomycetota</taxon>
        <taxon>Actinomycetes</taxon>
        <taxon>Streptosporangiales</taxon>
        <taxon>Streptosporangiaceae</taxon>
        <taxon>Nonomuraea</taxon>
    </lineage>
</organism>
<reference evidence="1 2" key="1">
    <citation type="submission" date="2020-08" db="EMBL/GenBank/DDBJ databases">
        <title>Sequencing the genomes of 1000 actinobacteria strains.</title>
        <authorList>
            <person name="Klenk H.-P."/>
        </authorList>
    </citation>
    <scope>NUCLEOTIDE SEQUENCE [LARGE SCALE GENOMIC DNA]</scope>
    <source>
        <strain evidence="1 2">DSM 44320</strain>
    </source>
</reference>
<sequence length="101" mass="11280">MSRMFVVRYETGAEAAEENQRLVRQVFAQLNEERPDGLRYATFRLADGVSFVHVGIVEGETNPLTESAAFEEFQKGIGERLVAPLDRSDATLVGSYRLLAD</sequence>
<keyword evidence="2" id="KW-1185">Reference proteome</keyword>
<dbReference type="AlphaFoldDB" id="A0A7W5UWI4"/>
<dbReference type="EMBL" id="JACIBV010000001">
    <property type="protein sequence ID" value="MBB3724274.1"/>
    <property type="molecule type" value="Genomic_DNA"/>
</dbReference>
<evidence type="ECO:0000313" key="2">
    <source>
        <dbReference type="Proteomes" id="UP000579945"/>
    </source>
</evidence>
<name>A0A7W5UWI4_9ACTN</name>
<proteinExistence type="predicted"/>
<protein>
    <recommendedName>
        <fullName evidence="3">ABM domain-containing protein</fullName>
    </recommendedName>
</protein>
<dbReference type="RefSeq" id="WP_183641999.1">
    <property type="nucleotide sequence ID" value="NZ_BAAAXX010000166.1"/>
</dbReference>
<evidence type="ECO:0008006" key="3">
    <source>
        <dbReference type="Google" id="ProtNLM"/>
    </source>
</evidence>
<comment type="caution">
    <text evidence="1">The sequence shown here is derived from an EMBL/GenBank/DDBJ whole genome shotgun (WGS) entry which is preliminary data.</text>
</comment>
<accession>A0A7W5UWI4</accession>
<evidence type="ECO:0000313" key="1">
    <source>
        <dbReference type="EMBL" id="MBB3724274.1"/>
    </source>
</evidence>
<dbReference type="Proteomes" id="UP000579945">
    <property type="component" value="Unassembled WGS sequence"/>
</dbReference>
<dbReference type="GeneID" id="95386804"/>
<gene>
    <name evidence="1" type="ORF">FHR33_000134</name>
</gene>